<sequence length="107" mass="10836">MSDNNPPAALHGTQVQTASDTTELMAALRTMAFGTGGAGVGSSKGVDGHAPLCQSCGVKRRVEATTRVVMSDRPLEAYYVCSAHRTAALAVIGSLGVGTQTDGGARS</sequence>
<keyword evidence="2" id="KW-1185">Reference proteome</keyword>
<reference evidence="1 2" key="1">
    <citation type="journal article" date="2014" name="PLoS Genet.">
        <title>Phylogenetically driven sequencing of extremely halophilic archaea reveals strategies for static and dynamic osmo-response.</title>
        <authorList>
            <person name="Becker E.A."/>
            <person name="Seitzer P.M."/>
            <person name="Tritt A."/>
            <person name="Larsen D."/>
            <person name="Krusor M."/>
            <person name="Yao A.I."/>
            <person name="Wu D."/>
            <person name="Madern D."/>
            <person name="Eisen J.A."/>
            <person name="Darling A.E."/>
            <person name="Facciotti M.T."/>
        </authorList>
    </citation>
    <scope>NUCLEOTIDE SEQUENCE [LARGE SCALE GENOMIC DNA]</scope>
    <source>
        <strain evidence="1 2">DSM 5350</strain>
    </source>
</reference>
<comment type="caution">
    <text evidence="1">The sequence shown here is derived from an EMBL/GenBank/DDBJ whole genome shotgun (WGS) entry which is preliminary data.</text>
</comment>
<proteinExistence type="predicted"/>
<protein>
    <submittedName>
        <fullName evidence="1">Uncharacterized protein</fullName>
    </submittedName>
</protein>
<dbReference type="RefSeq" id="WP_006078291.1">
    <property type="nucleotide sequence ID" value="NZ_AOMD01000025.1"/>
</dbReference>
<dbReference type="InParanoid" id="M0MFY9"/>
<dbReference type="AlphaFoldDB" id="M0MFY9"/>
<dbReference type="Proteomes" id="UP000011669">
    <property type="component" value="Unassembled WGS sequence"/>
</dbReference>
<accession>M0MFY9</accession>
<dbReference type="PATRIC" id="fig|1227455.4.peg.2489"/>
<name>M0MFY9_9EURY</name>
<organism evidence="1 2">
    <name type="scientific">Halococcus saccharolyticus DSM 5350</name>
    <dbReference type="NCBI Taxonomy" id="1227455"/>
    <lineage>
        <taxon>Archaea</taxon>
        <taxon>Methanobacteriati</taxon>
        <taxon>Methanobacteriota</taxon>
        <taxon>Stenosarchaea group</taxon>
        <taxon>Halobacteria</taxon>
        <taxon>Halobacteriales</taxon>
        <taxon>Halococcaceae</taxon>
        <taxon>Halococcus</taxon>
    </lineage>
</organism>
<dbReference type="EMBL" id="AOMD01000025">
    <property type="protein sequence ID" value="EMA44278.1"/>
    <property type="molecule type" value="Genomic_DNA"/>
</dbReference>
<evidence type="ECO:0000313" key="1">
    <source>
        <dbReference type="EMBL" id="EMA44278.1"/>
    </source>
</evidence>
<evidence type="ECO:0000313" key="2">
    <source>
        <dbReference type="Proteomes" id="UP000011669"/>
    </source>
</evidence>
<gene>
    <name evidence="1" type="ORF">C449_12148</name>
</gene>
<dbReference type="STRING" id="1227455.C449_12148"/>